<feature type="transmembrane region" description="Helical" evidence="2">
    <location>
        <begin position="274"/>
        <end position="292"/>
    </location>
</feature>
<organism evidence="4 5">
    <name type="scientific">Ruminococcus flavefaciens</name>
    <dbReference type="NCBI Taxonomy" id="1265"/>
    <lineage>
        <taxon>Bacteria</taxon>
        <taxon>Bacillati</taxon>
        <taxon>Bacillota</taxon>
        <taxon>Clostridia</taxon>
        <taxon>Eubacteriales</taxon>
        <taxon>Oscillospiraceae</taxon>
        <taxon>Ruminococcus</taxon>
    </lineage>
</organism>
<sequence>MILADKIIELRKKSGMSQEELAEKLGVSRQSISKWEGAQSTPDLNRILQLSEIFGVTTDSLLKDTVELTPDNSLTQEEKTDTEPPLRRVSMEEANKFLAENEKRSKLIPTGVILCTLSFLPIIMLDYFEPFPEAGPIIGVPVMLILIAVAVSLFIISGNKYKPFEYLDKEGIDTEYGVSGMVTEKKSKYEPKHNFSIIAGVMLFILSFIPIIVFSQLFIDNNAIEGLSIAAMFISIAVGLYLIIHSCTKMDGYRKLLEENEFSRKKKERRNSKVMTVYWCAVTAVYLGWSFISHNWGITWIVWVIAGVLTPVVSIIESSIRKNKID</sequence>
<name>A0A1H6IVC7_RUMFL</name>
<feature type="transmembrane region" description="Helical" evidence="2">
    <location>
        <begin position="298"/>
        <end position="316"/>
    </location>
</feature>
<evidence type="ECO:0000256" key="2">
    <source>
        <dbReference type="SAM" id="Phobius"/>
    </source>
</evidence>
<dbReference type="Gene3D" id="1.10.260.40">
    <property type="entry name" value="lambda repressor-like DNA-binding domains"/>
    <property type="match status" value="1"/>
</dbReference>
<keyword evidence="2" id="KW-1133">Transmembrane helix</keyword>
<protein>
    <submittedName>
        <fullName evidence="4">DNA-binding transcriptional regulator, XRE-family HTH domain</fullName>
    </submittedName>
</protein>
<keyword evidence="2" id="KW-0812">Transmembrane</keyword>
<feature type="transmembrane region" description="Helical" evidence="2">
    <location>
        <begin position="134"/>
        <end position="156"/>
    </location>
</feature>
<dbReference type="EMBL" id="FNWV01000003">
    <property type="protein sequence ID" value="SEH52040.1"/>
    <property type="molecule type" value="Genomic_DNA"/>
</dbReference>
<proteinExistence type="predicted"/>
<dbReference type="PROSITE" id="PS50943">
    <property type="entry name" value="HTH_CROC1"/>
    <property type="match status" value="1"/>
</dbReference>
<dbReference type="PANTHER" id="PTHR46558">
    <property type="entry name" value="TRACRIPTIONAL REGULATORY PROTEIN-RELATED-RELATED"/>
    <property type="match status" value="1"/>
</dbReference>
<feature type="domain" description="HTH cro/C1-type" evidence="3">
    <location>
        <begin position="7"/>
        <end position="61"/>
    </location>
</feature>
<feature type="transmembrane region" description="Helical" evidence="2">
    <location>
        <begin position="107"/>
        <end position="128"/>
    </location>
</feature>
<evidence type="ECO:0000259" key="3">
    <source>
        <dbReference type="PROSITE" id="PS50943"/>
    </source>
</evidence>
<feature type="transmembrane region" description="Helical" evidence="2">
    <location>
        <begin position="195"/>
        <end position="218"/>
    </location>
</feature>
<feature type="transmembrane region" description="Helical" evidence="2">
    <location>
        <begin position="224"/>
        <end position="244"/>
    </location>
</feature>
<evidence type="ECO:0000313" key="5">
    <source>
        <dbReference type="Proteomes" id="UP000183190"/>
    </source>
</evidence>
<dbReference type="GO" id="GO:0003677">
    <property type="term" value="F:DNA binding"/>
    <property type="evidence" value="ECO:0007669"/>
    <property type="project" value="UniProtKB-KW"/>
</dbReference>
<dbReference type="InterPro" id="IPR010982">
    <property type="entry name" value="Lambda_DNA-bd_dom_sf"/>
</dbReference>
<dbReference type="InterPro" id="IPR001387">
    <property type="entry name" value="Cro/C1-type_HTH"/>
</dbReference>
<evidence type="ECO:0000256" key="1">
    <source>
        <dbReference type="ARBA" id="ARBA00023125"/>
    </source>
</evidence>
<keyword evidence="2" id="KW-0472">Membrane</keyword>
<dbReference type="AlphaFoldDB" id="A0A1H6IVC7"/>
<dbReference type="CDD" id="cd00093">
    <property type="entry name" value="HTH_XRE"/>
    <property type="match status" value="1"/>
</dbReference>
<dbReference type="Pfam" id="PF01381">
    <property type="entry name" value="HTH_3"/>
    <property type="match status" value="1"/>
</dbReference>
<reference evidence="4 5" key="1">
    <citation type="submission" date="2016-10" db="EMBL/GenBank/DDBJ databases">
        <authorList>
            <person name="de Groot N.N."/>
        </authorList>
    </citation>
    <scope>NUCLEOTIDE SEQUENCE [LARGE SCALE GENOMIC DNA]</scope>
    <source>
        <strain evidence="4 5">YAD2003</strain>
    </source>
</reference>
<evidence type="ECO:0000313" key="4">
    <source>
        <dbReference type="EMBL" id="SEH52040.1"/>
    </source>
</evidence>
<gene>
    <name evidence="4" type="ORF">SAMN02910265_01211</name>
</gene>
<dbReference type="SMART" id="SM00530">
    <property type="entry name" value="HTH_XRE"/>
    <property type="match status" value="1"/>
</dbReference>
<dbReference type="SUPFAM" id="SSF47413">
    <property type="entry name" value="lambda repressor-like DNA-binding domains"/>
    <property type="match status" value="1"/>
</dbReference>
<keyword evidence="1 4" id="KW-0238">DNA-binding</keyword>
<dbReference type="Proteomes" id="UP000183190">
    <property type="component" value="Unassembled WGS sequence"/>
</dbReference>
<accession>A0A1H6IVC7</accession>
<dbReference type="PANTHER" id="PTHR46558:SF15">
    <property type="entry name" value="HELIX-TURN-HELIX DOMAIN PROTEIN"/>
    <property type="match status" value="1"/>
</dbReference>